<comment type="similarity">
    <text evidence="2">Belongs to the sodium:solute symporter (SSF) (TC 2.A.21) family.</text>
</comment>
<keyword evidence="7" id="KW-0808">Transferase</keyword>
<dbReference type="AlphaFoldDB" id="A0A6M0D2U9"/>
<evidence type="ECO:0000313" key="7">
    <source>
        <dbReference type="EMBL" id="NER60260.1"/>
    </source>
</evidence>
<evidence type="ECO:0000256" key="5">
    <source>
        <dbReference type="ARBA" id="ARBA00023136"/>
    </source>
</evidence>
<feature type="transmembrane region" description="Helical" evidence="6">
    <location>
        <begin position="6"/>
        <end position="27"/>
    </location>
</feature>
<feature type="transmembrane region" description="Helical" evidence="6">
    <location>
        <begin position="241"/>
        <end position="261"/>
    </location>
</feature>
<evidence type="ECO:0000313" key="8">
    <source>
        <dbReference type="Proteomes" id="UP000480410"/>
    </source>
</evidence>
<evidence type="ECO:0000256" key="2">
    <source>
        <dbReference type="ARBA" id="ARBA00006434"/>
    </source>
</evidence>
<organism evidence="7 8">
    <name type="scientific">Pseudomonas brassicae</name>
    <dbReference type="NCBI Taxonomy" id="2708063"/>
    <lineage>
        <taxon>Bacteria</taxon>
        <taxon>Pseudomonadati</taxon>
        <taxon>Pseudomonadota</taxon>
        <taxon>Gammaproteobacteria</taxon>
        <taxon>Pseudomonadales</taxon>
        <taxon>Pseudomonadaceae</taxon>
        <taxon>Pseudomonas</taxon>
    </lineage>
</organism>
<evidence type="ECO:0000256" key="6">
    <source>
        <dbReference type="SAM" id="Phobius"/>
    </source>
</evidence>
<feature type="transmembrane region" description="Helical" evidence="6">
    <location>
        <begin position="282"/>
        <end position="306"/>
    </location>
</feature>
<reference evidence="7 8" key="1">
    <citation type="submission" date="2020-02" db="EMBL/GenBank/DDBJ databases">
        <title>Broccoli isolated Pseudomonas sp.</title>
        <authorList>
            <person name="Fujikawa T."/>
            <person name="Sawada H."/>
        </authorList>
    </citation>
    <scope>NUCLEOTIDE SEQUENCE [LARGE SCALE GENOMIC DNA]</scope>
    <source>
        <strain evidence="7 8">MAFF212428</strain>
    </source>
</reference>
<feature type="transmembrane region" description="Helical" evidence="6">
    <location>
        <begin position="116"/>
        <end position="134"/>
    </location>
</feature>
<proteinExistence type="inferred from homology"/>
<feature type="transmembrane region" description="Helical" evidence="6">
    <location>
        <begin position="39"/>
        <end position="60"/>
    </location>
</feature>
<dbReference type="EMBL" id="JAAHBV010000204">
    <property type="protein sequence ID" value="NER60260.1"/>
    <property type="molecule type" value="Genomic_DNA"/>
</dbReference>
<evidence type="ECO:0000256" key="1">
    <source>
        <dbReference type="ARBA" id="ARBA00004141"/>
    </source>
</evidence>
<feature type="transmembrane region" description="Helical" evidence="6">
    <location>
        <begin position="66"/>
        <end position="87"/>
    </location>
</feature>
<feature type="non-terminal residue" evidence="7">
    <location>
        <position position="398"/>
    </location>
</feature>
<gene>
    <name evidence="7" type="ORF">G3435_10210</name>
</gene>
<keyword evidence="7" id="KW-0418">Kinase</keyword>
<feature type="transmembrane region" description="Helical" evidence="6">
    <location>
        <begin position="161"/>
        <end position="178"/>
    </location>
</feature>
<evidence type="ECO:0000256" key="3">
    <source>
        <dbReference type="ARBA" id="ARBA00022692"/>
    </source>
</evidence>
<dbReference type="GO" id="GO:0022857">
    <property type="term" value="F:transmembrane transporter activity"/>
    <property type="evidence" value="ECO:0007669"/>
    <property type="project" value="InterPro"/>
</dbReference>
<comment type="caution">
    <text evidence="7">The sequence shown here is derived from an EMBL/GenBank/DDBJ whole genome shotgun (WGS) entry which is preliminary data.</text>
</comment>
<dbReference type="GO" id="GO:0016301">
    <property type="term" value="F:kinase activity"/>
    <property type="evidence" value="ECO:0007669"/>
    <property type="project" value="UniProtKB-KW"/>
</dbReference>
<feature type="transmembrane region" description="Helical" evidence="6">
    <location>
        <begin position="326"/>
        <end position="355"/>
    </location>
</feature>
<accession>A0A6M0D2U9</accession>
<name>A0A6M0D2U9_9PSED</name>
<dbReference type="Gene3D" id="1.20.1730.10">
    <property type="entry name" value="Sodium/glucose cotransporter"/>
    <property type="match status" value="1"/>
</dbReference>
<keyword evidence="3 6" id="KW-0812">Transmembrane</keyword>
<sequence length="398" mass="43525">MSLSSGLIALVALVYMAIMFAIAFYGDRRSTPLPPRLRAWVYSLSLAVYCTSWTFFGAVGQATEQLWAFLPIYLGPVLLLLFAPWVLQKMVLISKQENITSIADFIAARYGKSQSLAVVVALICLVGVLPYIALQLKGIVLGVNLLIGAGADATGSRVQDTALVVSLVLALFSIVFGTRSLDVTEHHRGMVLAIAFEGVVKLLAFLAVGAFITFNLYDGFDDLFSQARLAPHLEGYWQETINWPSMIVQTGVAMMAIICLPRQFHVTVVENIEPQDMRLARWVFPGYLILAALFVVPIALAGQMLLPSSVLPDSFVISLPLAEAHPSLALLAFIGGASAATGMVIVEAVALSTMVSNDMLLPWLLRRNNAERPFEVFRHWMLTVRRVTIVVILLLAYV</sequence>
<evidence type="ECO:0000256" key="4">
    <source>
        <dbReference type="ARBA" id="ARBA00022989"/>
    </source>
</evidence>
<keyword evidence="4 6" id="KW-1133">Transmembrane helix</keyword>
<dbReference type="PROSITE" id="PS50283">
    <property type="entry name" value="NA_SOLUT_SYMP_3"/>
    <property type="match status" value="1"/>
</dbReference>
<protein>
    <submittedName>
        <fullName evidence="7">Hybrid sensor histidine kinase/response regulator</fullName>
    </submittedName>
</protein>
<comment type="subcellular location">
    <subcellularLocation>
        <location evidence="1">Membrane</location>
        <topology evidence="1">Multi-pass membrane protein</topology>
    </subcellularLocation>
</comment>
<dbReference type="Proteomes" id="UP000480410">
    <property type="component" value="Unassembled WGS sequence"/>
</dbReference>
<dbReference type="GO" id="GO:0016020">
    <property type="term" value="C:membrane"/>
    <property type="evidence" value="ECO:0007669"/>
    <property type="project" value="UniProtKB-SubCell"/>
</dbReference>
<dbReference type="InterPro" id="IPR038377">
    <property type="entry name" value="Na/Glc_symporter_sf"/>
</dbReference>
<feature type="transmembrane region" description="Helical" evidence="6">
    <location>
        <begin position="190"/>
        <end position="214"/>
    </location>
</feature>
<dbReference type="InterPro" id="IPR001734">
    <property type="entry name" value="Na/solute_symporter"/>
</dbReference>
<keyword evidence="5 6" id="KW-0472">Membrane</keyword>